<feature type="transmembrane region" description="Helical" evidence="1">
    <location>
        <begin position="35"/>
        <end position="54"/>
    </location>
</feature>
<feature type="transmembrane region" description="Helical" evidence="1">
    <location>
        <begin position="6"/>
        <end position="23"/>
    </location>
</feature>
<protein>
    <submittedName>
        <fullName evidence="2">Uncharacterized protein</fullName>
    </submittedName>
</protein>
<keyword evidence="1" id="KW-0812">Transmembrane</keyword>
<evidence type="ECO:0000313" key="2">
    <source>
        <dbReference type="EMBL" id="TDO22851.1"/>
    </source>
</evidence>
<dbReference type="EMBL" id="SNWM01000002">
    <property type="protein sequence ID" value="TDO22851.1"/>
    <property type="molecule type" value="Genomic_DNA"/>
</dbReference>
<dbReference type="AlphaFoldDB" id="A0A4R6ILC0"/>
<feature type="transmembrane region" description="Helical" evidence="1">
    <location>
        <begin position="571"/>
        <end position="589"/>
    </location>
</feature>
<accession>A0A4R6ILC0</accession>
<dbReference type="OrthoDB" id="980086at2"/>
<keyword evidence="3" id="KW-1185">Reference proteome</keyword>
<keyword evidence="1" id="KW-0472">Membrane</keyword>
<comment type="caution">
    <text evidence="2">The sequence shown here is derived from an EMBL/GenBank/DDBJ whole genome shotgun (WGS) entry which is preliminary data.</text>
</comment>
<keyword evidence="1" id="KW-1133">Transmembrane helix</keyword>
<name>A0A4R6ILC0_9SPHI</name>
<evidence type="ECO:0000256" key="1">
    <source>
        <dbReference type="SAM" id="Phobius"/>
    </source>
</evidence>
<gene>
    <name evidence="2" type="ORF">CLV32_1836</name>
</gene>
<evidence type="ECO:0000313" key="3">
    <source>
        <dbReference type="Proteomes" id="UP000295499"/>
    </source>
</evidence>
<dbReference type="PANTHER" id="PTHR37947">
    <property type="entry name" value="BLL2462 PROTEIN"/>
    <property type="match status" value="1"/>
</dbReference>
<proteinExistence type="predicted"/>
<dbReference type="RefSeq" id="WP_133554549.1">
    <property type="nucleotide sequence ID" value="NZ_SNWM01000002.1"/>
</dbReference>
<dbReference type="SUPFAM" id="SSF52317">
    <property type="entry name" value="Class I glutamine amidotransferase-like"/>
    <property type="match status" value="1"/>
</dbReference>
<reference evidence="2 3" key="1">
    <citation type="submission" date="2019-03" db="EMBL/GenBank/DDBJ databases">
        <title>Genomic Encyclopedia of Archaeal and Bacterial Type Strains, Phase II (KMG-II): from individual species to whole genera.</title>
        <authorList>
            <person name="Goeker M."/>
        </authorList>
    </citation>
    <scope>NUCLEOTIDE SEQUENCE [LARGE SCALE GENOMIC DNA]</scope>
    <source>
        <strain evidence="2 3">DSM 19034</strain>
    </source>
</reference>
<dbReference type="PANTHER" id="PTHR37947:SF1">
    <property type="entry name" value="BLL2462 PROTEIN"/>
    <property type="match status" value="1"/>
</dbReference>
<organism evidence="2 3">
    <name type="scientific">Pedobacter duraquae</name>
    <dbReference type="NCBI Taxonomy" id="425511"/>
    <lineage>
        <taxon>Bacteria</taxon>
        <taxon>Pseudomonadati</taxon>
        <taxon>Bacteroidota</taxon>
        <taxon>Sphingobacteriia</taxon>
        <taxon>Sphingobacteriales</taxon>
        <taxon>Sphingobacteriaceae</taxon>
        <taxon>Pedobacter</taxon>
    </lineage>
</organism>
<dbReference type="InterPro" id="IPR029062">
    <property type="entry name" value="Class_I_gatase-like"/>
</dbReference>
<dbReference type="Proteomes" id="UP000295499">
    <property type="component" value="Unassembled WGS sequence"/>
</dbReference>
<sequence>MEKLYPMYIAATLLCLVLIYFEIKRDNKARLLFRVLAVVIAIVALLFLIAPLTYRASRSVNQKELVLLTEGATNKLADDSLYYTLDSLVFRKYKSTSVKLIADLPYYLKTHEDVNSLRVYGNGLPPALLKYTKDLRYTFVPGAEPEGIIAASWSNVVRESESLDVLGTYNNTTDQPVKLLLVGSGTHLDSVKVAAHGKYNFLLRSVPRQLGRAVYTVMAFSGETLISSSPVPFEVLPVGKIKVLVLSSSPDFEYKFLKNWLLEAKYPAVFRTRISKDKFSTEQVNLEGQQGTALTTGILKKYDLVIADDDELAQLGNAANAELRNAVAAGLGLLIRFNETKQLSALGQKFQLINSSDTITTSFTPILDESTTSLKPISTGQSLSIQSAPGTIALVRDQKGKIFVNTGLYGNGRLGATVLSSTYNWILSGQKKDYAEYWAYILGKSARKQIAAEVFHVSPLFPVVRDEVNVIFESNISNGLPEIKLNDAGSSVLQNTVLPFYWQSTGWVSGKGWNRFQAKEKAANYFYVYDIGDWKALRAQNLISENRNSIKNLADEVLKARVATEDFEKEVSKWLFFVLFLFSLAYLWFETKML</sequence>